<name>A0A1I7X7W4_HETBA</name>
<dbReference type="AlphaFoldDB" id="A0A1I7X7W4"/>
<evidence type="ECO:0000313" key="2">
    <source>
        <dbReference type="WBParaSite" id="Hba_13519"/>
    </source>
</evidence>
<keyword evidence="1" id="KW-1185">Reference proteome</keyword>
<proteinExistence type="predicted"/>
<dbReference type="WBParaSite" id="Hba_13519">
    <property type="protein sequence ID" value="Hba_13519"/>
    <property type="gene ID" value="Hba_13519"/>
</dbReference>
<dbReference type="Proteomes" id="UP000095283">
    <property type="component" value="Unplaced"/>
</dbReference>
<protein>
    <submittedName>
        <fullName evidence="2">Conserved domain protein</fullName>
    </submittedName>
</protein>
<evidence type="ECO:0000313" key="1">
    <source>
        <dbReference type="Proteomes" id="UP000095283"/>
    </source>
</evidence>
<sequence length="38" mass="4489">MKRIVNKSFVTNMTMYEIRNAKYPLNASYNNSHVPQNN</sequence>
<organism evidence="1 2">
    <name type="scientific">Heterorhabditis bacteriophora</name>
    <name type="common">Entomopathogenic nematode worm</name>
    <dbReference type="NCBI Taxonomy" id="37862"/>
    <lineage>
        <taxon>Eukaryota</taxon>
        <taxon>Metazoa</taxon>
        <taxon>Ecdysozoa</taxon>
        <taxon>Nematoda</taxon>
        <taxon>Chromadorea</taxon>
        <taxon>Rhabditida</taxon>
        <taxon>Rhabditina</taxon>
        <taxon>Rhabditomorpha</taxon>
        <taxon>Strongyloidea</taxon>
        <taxon>Heterorhabditidae</taxon>
        <taxon>Heterorhabditis</taxon>
    </lineage>
</organism>
<accession>A0A1I7X7W4</accession>
<reference evidence="2" key="1">
    <citation type="submission" date="2016-11" db="UniProtKB">
        <authorList>
            <consortium name="WormBaseParasite"/>
        </authorList>
    </citation>
    <scope>IDENTIFICATION</scope>
</reference>